<dbReference type="InterPro" id="IPR011322">
    <property type="entry name" value="N-reg_PII-like_a/b"/>
</dbReference>
<dbReference type="Gene3D" id="3.30.70.120">
    <property type="match status" value="1"/>
</dbReference>
<reference evidence="2 3" key="1">
    <citation type="submission" date="2019-03" db="EMBL/GenBank/DDBJ databases">
        <title>Genomic Encyclopedia of Type Strains, Phase IV (KMG-IV): sequencing the most valuable type-strain genomes for metagenomic binning, comparative biology and taxonomic classification.</title>
        <authorList>
            <person name="Goeker M."/>
        </authorList>
    </citation>
    <scope>NUCLEOTIDE SEQUENCE [LARGE SCALE GENOMIC DNA]</scope>
    <source>
        <strain evidence="2 3">DSM 18063</strain>
    </source>
</reference>
<accession>A0A4R2Q136</accession>
<protein>
    <submittedName>
        <fullName evidence="2">Periplasmic divalent cation tolerance protein</fullName>
    </submittedName>
</protein>
<dbReference type="OrthoDB" id="37622at2"/>
<dbReference type="PANTHER" id="PTHR23419:SF8">
    <property type="entry name" value="FI09726P"/>
    <property type="match status" value="1"/>
</dbReference>
<gene>
    <name evidence="2" type="ORF">EV662_105151</name>
</gene>
<dbReference type="Proteomes" id="UP000294835">
    <property type="component" value="Unassembled WGS sequence"/>
</dbReference>
<comment type="caution">
    <text evidence="2">The sequence shown here is derived from an EMBL/GenBank/DDBJ whole genome shotgun (WGS) entry which is preliminary data.</text>
</comment>
<keyword evidence="3" id="KW-1185">Reference proteome</keyword>
<proteinExistence type="inferred from homology"/>
<sequence>MIHVTTTCPDLDSARAIAQAALAERLAACANIVPGVLSLFHWQDEVSEDEEVQITLKTTEAAREALVTLIEVEHPYELPVITWETVGATKEAEDWLAWETRRP</sequence>
<dbReference type="EMBL" id="SLXP01000005">
    <property type="protein sequence ID" value="TCP41404.1"/>
    <property type="molecule type" value="Genomic_DNA"/>
</dbReference>
<name>A0A4R2Q136_9RHOB</name>
<evidence type="ECO:0000313" key="2">
    <source>
        <dbReference type="EMBL" id="TCP41404.1"/>
    </source>
</evidence>
<dbReference type="SUPFAM" id="SSF54913">
    <property type="entry name" value="GlnB-like"/>
    <property type="match status" value="1"/>
</dbReference>
<dbReference type="PANTHER" id="PTHR23419">
    <property type="entry name" value="DIVALENT CATION TOLERANCE CUTA-RELATED"/>
    <property type="match status" value="1"/>
</dbReference>
<evidence type="ECO:0000313" key="3">
    <source>
        <dbReference type="Proteomes" id="UP000294835"/>
    </source>
</evidence>
<dbReference type="Pfam" id="PF03091">
    <property type="entry name" value="CutA1"/>
    <property type="match status" value="1"/>
</dbReference>
<organism evidence="2 3">
    <name type="scientific">Rhodovulum marinum</name>
    <dbReference type="NCBI Taxonomy" id="320662"/>
    <lineage>
        <taxon>Bacteria</taxon>
        <taxon>Pseudomonadati</taxon>
        <taxon>Pseudomonadota</taxon>
        <taxon>Alphaproteobacteria</taxon>
        <taxon>Rhodobacterales</taxon>
        <taxon>Paracoccaceae</taxon>
        <taxon>Rhodovulum</taxon>
    </lineage>
</organism>
<dbReference type="GO" id="GO:0005507">
    <property type="term" value="F:copper ion binding"/>
    <property type="evidence" value="ECO:0007669"/>
    <property type="project" value="TreeGrafter"/>
</dbReference>
<dbReference type="InterPro" id="IPR004323">
    <property type="entry name" value="Ion_tolerance_CutA"/>
</dbReference>
<dbReference type="AlphaFoldDB" id="A0A4R2Q136"/>
<evidence type="ECO:0000256" key="1">
    <source>
        <dbReference type="ARBA" id="ARBA00010169"/>
    </source>
</evidence>
<dbReference type="InterPro" id="IPR015867">
    <property type="entry name" value="N-reg_PII/ATP_PRibTrfase_C"/>
</dbReference>
<dbReference type="RefSeq" id="WP_132461972.1">
    <property type="nucleotide sequence ID" value="NZ_SLXP01000005.1"/>
</dbReference>
<comment type="similarity">
    <text evidence="1">Belongs to the CutA family.</text>
</comment>
<dbReference type="GO" id="GO:0010038">
    <property type="term" value="P:response to metal ion"/>
    <property type="evidence" value="ECO:0007669"/>
    <property type="project" value="InterPro"/>
</dbReference>